<protein>
    <submittedName>
        <fullName evidence="1">Uncharacterized protein</fullName>
    </submittedName>
</protein>
<evidence type="ECO:0000313" key="2">
    <source>
        <dbReference type="Proteomes" id="UP001328107"/>
    </source>
</evidence>
<proteinExistence type="predicted"/>
<organism evidence="1 2">
    <name type="scientific">Pristionchus mayeri</name>
    <dbReference type="NCBI Taxonomy" id="1317129"/>
    <lineage>
        <taxon>Eukaryota</taxon>
        <taxon>Metazoa</taxon>
        <taxon>Ecdysozoa</taxon>
        <taxon>Nematoda</taxon>
        <taxon>Chromadorea</taxon>
        <taxon>Rhabditida</taxon>
        <taxon>Rhabditina</taxon>
        <taxon>Diplogasteromorpha</taxon>
        <taxon>Diplogasteroidea</taxon>
        <taxon>Neodiplogasteridae</taxon>
        <taxon>Pristionchus</taxon>
    </lineage>
</organism>
<gene>
    <name evidence="1" type="ORF">PMAYCL1PPCAC_00967</name>
</gene>
<comment type="caution">
    <text evidence="1">The sequence shown here is derived from an EMBL/GenBank/DDBJ whole genome shotgun (WGS) entry which is preliminary data.</text>
</comment>
<dbReference type="Proteomes" id="UP001328107">
    <property type="component" value="Unassembled WGS sequence"/>
</dbReference>
<evidence type="ECO:0000313" key="1">
    <source>
        <dbReference type="EMBL" id="GMR30772.1"/>
    </source>
</evidence>
<dbReference type="AlphaFoldDB" id="A0AAN4YXG9"/>
<keyword evidence="2" id="KW-1185">Reference proteome</keyword>
<accession>A0AAN4YXG9</accession>
<name>A0AAN4YXG9_9BILA</name>
<dbReference type="EMBL" id="BTRK01000001">
    <property type="protein sequence ID" value="GMR30772.1"/>
    <property type="molecule type" value="Genomic_DNA"/>
</dbReference>
<sequence length="244" mass="27033">MEWMVEKYIVGKSTGPGNLQSRGNLLVRELELGIGSLLEVLANRRVSVDASDEGLDMREGLETDGIAVLDELREALGGEDVNPGLRVTQEQSSVAIGEQETLDFGSERLQLRSDLVLEEVSLLLLHGDIRALVQHYQWPVEDLRRVDHYLHTLSDHVQLRALFRGATGKTLLVRDVAKNGHGLGELEGPVDFQYWHLAQRHIWLDAAPLLRVDAVVLEGLAGESEQLTNGLPSAPEREVVQLVC</sequence>
<reference evidence="2" key="1">
    <citation type="submission" date="2022-10" db="EMBL/GenBank/DDBJ databases">
        <title>Genome assembly of Pristionchus species.</title>
        <authorList>
            <person name="Yoshida K."/>
            <person name="Sommer R.J."/>
        </authorList>
    </citation>
    <scope>NUCLEOTIDE SEQUENCE [LARGE SCALE GENOMIC DNA]</scope>
    <source>
        <strain evidence="2">RS5460</strain>
    </source>
</reference>
<feature type="non-terminal residue" evidence="1">
    <location>
        <position position="244"/>
    </location>
</feature>